<sequence length="165" mass="18802">MQVAWVTPDLDRTMDQFGQRYGIPEFFATEVTFPACYFDETGDIRIRMALANIDNMQIELIQPAGGLDRIYRDALPRDGSHANIFHHVCVRVCGSLADWGTHIARAEEKSPVRYTGDAGTDVRFAYTDERANLGIWLEHVWYEEAYFAHFAESIPTYYSAQGIAQ</sequence>
<evidence type="ECO:0000313" key="2">
    <source>
        <dbReference type="Proteomes" id="UP001267638"/>
    </source>
</evidence>
<evidence type="ECO:0008006" key="3">
    <source>
        <dbReference type="Google" id="ProtNLM"/>
    </source>
</evidence>
<evidence type="ECO:0000313" key="1">
    <source>
        <dbReference type="EMBL" id="MDR7156456.1"/>
    </source>
</evidence>
<organism evidence="1 2">
    <name type="scientific">Sphingobium xenophagum</name>
    <dbReference type="NCBI Taxonomy" id="121428"/>
    <lineage>
        <taxon>Bacteria</taxon>
        <taxon>Pseudomonadati</taxon>
        <taxon>Pseudomonadota</taxon>
        <taxon>Alphaproteobacteria</taxon>
        <taxon>Sphingomonadales</taxon>
        <taxon>Sphingomonadaceae</taxon>
        <taxon>Sphingobium</taxon>
    </lineage>
</organism>
<proteinExistence type="predicted"/>
<dbReference type="EMBL" id="JAVDWV010000016">
    <property type="protein sequence ID" value="MDR7156456.1"/>
    <property type="molecule type" value="Genomic_DNA"/>
</dbReference>
<dbReference type="SUPFAM" id="SSF54593">
    <property type="entry name" value="Glyoxalase/Bleomycin resistance protein/Dihydroxybiphenyl dioxygenase"/>
    <property type="match status" value="1"/>
</dbReference>
<accession>A0ABU1X4E1</accession>
<dbReference type="RefSeq" id="WP_310226778.1">
    <property type="nucleotide sequence ID" value="NZ_JAVDWV010000016.1"/>
</dbReference>
<protein>
    <recommendedName>
        <fullName evidence="3">VOC domain-containing protein</fullName>
    </recommendedName>
</protein>
<gene>
    <name evidence="1" type="ORF">J2W40_003300</name>
</gene>
<dbReference type="Pfam" id="PF13669">
    <property type="entry name" value="Glyoxalase_4"/>
    <property type="match status" value="1"/>
</dbReference>
<dbReference type="Gene3D" id="3.10.180.10">
    <property type="entry name" value="2,3-Dihydroxybiphenyl 1,2-Dioxygenase, domain 1"/>
    <property type="match status" value="1"/>
</dbReference>
<comment type="caution">
    <text evidence="1">The sequence shown here is derived from an EMBL/GenBank/DDBJ whole genome shotgun (WGS) entry which is preliminary data.</text>
</comment>
<dbReference type="Proteomes" id="UP001267638">
    <property type="component" value="Unassembled WGS sequence"/>
</dbReference>
<name>A0ABU1X4E1_SPHXE</name>
<dbReference type="InterPro" id="IPR029068">
    <property type="entry name" value="Glyas_Bleomycin-R_OHBP_Dase"/>
</dbReference>
<reference evidence="1 2" key="1">
    <citation type="submission" date="2023-07" db="EMBL/GenBank/DDBJ databases">
        <title>Sorghum-associated microbial communities from plants grown in Nebraska, USA.</title>
        <authorList>
            <person name="Schachtman D."/>
        </authorList>
    </citation>
    <scope>NUCLEOTIDE SEQUENCE [LARGE SCALE GENOMIC DNA]</scope>
    <source>
        <strain evidence="1 2">4256</strain>
    </source>
</reference>
<keyword evidence="2" id="KW-1185">Reference proteome</keyword>